<dbReference type="PROSITE" id="PS50191">
    <property type="entry name" value="CRAL_TRIO"/>
    <property type="match status" value="1"/>
</dbReference>
<evidence type="ECO:0000313" key="5">
    <source>
        <dbReference type="Proteomes" id="UP000332933"/>
    </source>
</evidence>
<sequence length="486" mass="54005">MQLIIELPFLGGGGATATMTWDTKHTILLGVVLFGCSYQYVTPLVWAISMLLVVSGYALFAPRAAPGVDAGSNKPVARNKANDDAVVLFGGNAKIAGTTKGHGDDPKRLYYTVHVEPAHGRAWTIDRSYNEFRALYVTLCMTGRLLKTSDGPAQSSKAPQPKFPKRVVARILVNQTKRTQGLAAFLQYLVNDMHLAKDKLVAEFLGVNSPARRVQEDAPVLPPVPFVGPRHELAEKERLAALSMEERAKVDELQAHVVASAAADVLCARPLVLVRYISNHAWEIASTKAHVDKAIEWRQQTLPKFDRAVLQNELQTGKMYVSDLLDADLNAVVIVRLHLENSFPQTNYLVNAMYTMERALLHASPVHHCTIVIDFSLYAFKHGPEQGIFFQFVKMMEAQYLVHVHRVILYDLPWHMTTGFNMMKPFFDPVTRSKFVLAKSSDLAPIQAMVDTTALVQHVGKEATYPFNVVAYLNSPTAVEKTTAER</sequence>
<dbReference type="InterPro" id="IPR036865">
    <property type="entry name" value="CRAL-TRIO_dom_sf"/>
</dbReference>
<accession>A0A485LJX5</accession>
<dbReference type="Proteomes" id="UP000332933">
    <property type="component" value="Unassembled WGS sequence"/>
</dbReference>
<dbReference type="Pfam" id="PF00650">
    <property type="entry name" value="CRAL_TRIO"/>
    <property type="match status" value="1"/>
</dbReference>
<dbReference type="EMBL" id="CAADRA010007074">
    <property type="protein sequence ID" value="VFT99042.1"/>
    <property type="molecule type" value="Genomic_DNA"/>
</dbReference>
<keyword evidence="5" id="KW-1185">Reference proteome</keyword>
<evidence type="ECO:0000313" key="3">
    <source>
        <dbReference type="EMBL" id="KAF0685771.1"/>
    </source>
</evidence>
<dbReference type="AlphaFoldDB" id="A0A485LJX5"/>
<dbReference type="EMBL" id="VJMH01007048">
    <property type="protein sequence ID" value="KAF0685771.1"/>
    <property type="molecule type" value="Genomic_DNA"/>
</dbReference>
<reference evidence="4 5" key="1">
    <citation type="submission" date="2019-03" db="EMBL/GenBank/DDBJ databases">
        <authorList>
            <person name="Gaulin E."/>
            <person name="Dumas B."/>
        </authorList>
    </citation>
    <scope>NUCLEOTIDE SEQUENCE [LARGE SCALE GENOMIC DNA]</scope>
    <source>
        <strain evidence="4">CBS 568.67</strain>
    </source>
</reference>
<dbReference type="Gene3D" id="3.40.525.10">
    <property type="entry name" value="CRAL-TRIO lipid binding domain"/>
    <property type="match status" value="1"/>
</dbReference>
<gene>
    <name evidence="4" type="primary">Aste57867_22379</name>
    <name evidence="3" type="ORF">As57867_022309</name>
    <name evidence="4" type="ORF">ASTE57867_22379</name>
</gene>
<dbReference type="CDD" id="cd00170">
    <property type="entry name" value="SEC14"/>
    <property type="match status" value="1"/>
</dbReference>
<dbReference type="PANTHER" id="PTHR45824">
    <property type="entry name" value="GH16843P"/>
    <property type="match status" value="1"/>
</dbReference>
<feature type="domain" description="PX" evidence="2">
    <location>
        <begin position="89"/>
        <end position="212"/>
    </location>
</feature>
<dbReference type="InterPro" id="IPR036871">
    <property type="entry name" value="PX_dom_sf"/>
</dbReference>
<dbReference type="OrthoDB" id="75724at2759"/>
<evidence type="ECO:0000313" key="4">
    <source>
        <dbReference type="EMBL" id="VFT99042.1"/>
    </source>
</evidence>
<dbReference type="GO" id="GO:0008526">
    <property type="term" value="F:phosphatidylinositol transfer activity"/>
    <property type="evidence" value="ECO:0007669"/>
    <property type="project" value="TreeGrafter"/>
</dbReference>
<evidence type="ECO:0000259" key="1">
    <source>
        <dbReference type="PROSITE" id="PS50191"/>
    </source>
</evidence>
<dbReference type="SMART" id="SM00312">
    <property type="entry name" value="PX"/>
    <property type="match status" value="1"/>
</dbReference>
<reference evidence="3" key="2">
    <citation type="submission" date="2019-06" db="EMBL/GenBank/DDBJ databases">
        <title>Genomics analysis of Aphanomyces spp. identifies a new class of oomycete effector associated with host adaptation.</title>
        <authorList>
            <person name="Gaulin E."/>
        </authorList>
    </citation>
    <scope>NUCLEOTIDE SEQUENCE</scope>
    <source>
        <strain evidence="3">CBS 578.67</strain>
    </source>
</reference>
<proteinExistence type="predicted"/>
<dbReference type="SMART" id="SM00516">
    <property type="entry name" value="SEC14"/>
    <property type="match status" value="1"/>
</dbReference>
<name>A0A485LJX5_9STRA</name>
<dbReference type="Pfam" id="PF00787">
    <property type="entry name" value="PX"/>
    <property type="match status" value="1"/>
</dbReference>
<dbReference type="Gene3D" id="3.30.1520.10">
    <property type="entry name" value="Phox-like domain"/>
    <property type="match status" value="1"/>
</dbReference>
<dbReference type="PROSITE" id="PS50195">
    <property type="entry name" value="PX"/>
    <property type="match status" value="1"/>
</dbReference>
<dbReference type="SUPFAM" id="SSF64268">
    <property type="entry name" value="PX domain"/>
    <property type="match status" value="1"/>
</dbReference>
<dbReference type="GO" id="GO:0035091">
    <property type="term" value="F:phosphatidylinositol binding"/>
    <property type="evidence" value="ECO:0007669"/>
    <property type="project" value="InterPro"/>
</dbReference>
<protein>
    <submittedName>
        <fullName evidence="4">Aste57867_22379 protein</fullName>
    </submittedName>
</protein>
<dbReference type="InterPro" id="IPR001683">
    <property type="entry name" value="PX_dom"/>
</dbReference>
<dbReference type="PANTHER" id="PTHR45824:SF29">
    <property type="entry name" value="GH16843P"/>
    <property type="match status" value="1"/>
</dbReference>
<organism evidence="4 5">
    <name type="scientific">Aphanomyces stellatus</name>
    <dbReference type="NCBI Taxonomy" id="120398"/>
    <lineage>
        <taxon>Eukaryota</taxon>
        <taxon>Sar</taxon>
        <taxon>Stramenopiles</taxon>
        <taxon>Oomycota</taxon>
        <taxon>Saprolegniomycetes</taxon>
        <taxon>Saprolegniales</taxon>
        <taxon>Verrucalvaceae</taxon>
        <taxon>Aphanomyces</taxon>
    </lineage>
</organism>
<feature type="domain" description="CRAL-TRIO" evidence="1">
    <location>
        <begin position="307"/>
        <end position="466"/>
    </location>
</feature>
<dbReference type="SUPFAM" id="SSF52087">
    <property type="entry name" value="CRAL/TRIO domain"/>
    <property type="match status" value="1"/>
</dbReference>
<dbReference type="InterPro" id="IPR052578">
    <property type="entry name" value="PI_Transfer_CRAL-TRIO"/>
</dbReference>
<dbReference type="InterPro" id="IPR001251">
    <property type="entry name" value="CRAL-TRIO_dom"/>
</dbReference>
<evidence type="ECO:0000259" key="2">
    <source>
        <dbReference type="PROSITE" id="PS50195"/>
    </source>
</evidence>
<dbReference type="CDD" id="cd06093">
    <property type="entry name" value="PX_domain"/>
    <property type="match status" value="1"/>
</dbReference>